<evidence type="ECO:0000313" key="2">
    <source>
        <dbReference type="Proteomes" id="UP000186817"/>
    </source>
</evidence>
<dbReference type="Proteomes" id="UP000186817">
    <property type="component" value="Unassembled WGS sequence"/>
</dbReference>
<dbReference type="OrthoDB" id="419216at2759"/>
<gene>
    <name evidence="1" type="ORF">AK812_SmicGene10469</name>
</gene>
<proteinExistence type="predicted"/>
<evidence type="ECO:0008006" key="3">
    <source>
        <dbReference type="Google" id="ProtNLM"/>
    </source>
</evidence>
<sequence length="170" mass="19102">MKTLVAANIVITATLASDIIRSNANRLMPTKFQAFGFGLAWLRRTVHSMAMVLVHSIRAYFRSDWLWPTIETLTGATDCASAKPFCERRDLPLVRMTCPQTCGCVDPLAGLYVDNGCRQLCIETDAFQAALGDAVCQDLAQEEHELAWHRWWAGFYSNERGIWSEVTGDR</sequence>
<protein>
    <recommendedName>
        <fullName evidence="3">ShKT domain-containing protein</fullName>
    </recommendedName>
</protein>
<comment type="caution">
    <text evidence="1">The sequence shown here is derived from an EMBL/GenBank/DDBJ whole genome shotgun (WGS) entry which is preliminary data.</text>
</comment>
<dbReference type="AlphaFoldDB" id="A0A1Q9EFS6"/>
<name>A0A1Q9EFS6_SYMMI</name>
<dbReference type="EMBL" id="LSRX01000164">
    <property type="protein sequence ID" value="OLQ06259.1"/>
    <property type="molecule type" value="Genomic_DNA"/>
</dbReference>
<organism evidence="1 2">
    <name type="scientific">Symbiodinium microadriaticum</name>
    <name type="common">Dinoflagellate</name>
    <name type="synonym">Zooxanthella microadriatica</name>
    <dbReference type="NCBI Taxonomy" id="2951"/>
    <lineage>
        <taxon>Eukaryota</taxon>
        <taxon>Sar</taxon>
        <taxon>Alveolata</taxon>
        <taxon>Dinophyceae</taxon>
        <taxon>Suessiales</taxon>
        <taxon>Symbiodiniaceae</taxon>
        <taxon>Symbiodinium</taxon>
    </lineage>
</organism>
<accession>A0A1Q9EFS6</accession>
<reference evidence="1 2" key="1">
    <citation type="submission" date="2016-02" db="EMBL/GenBank/DDBJ databases">
        <title>Genome analysis of coral dinoflagellate symbionts highlights evolutionary adaptations to a symbiotic lifestyle.</title>
        <authorList>
            <person name="Aranda M."/>
            <person name="Li Y."/>
            <person name="Liew Y.J."/>
            <person name="Baumgarten S."/>
            <person name="Simakov O."/>
            <person name="Wilson M."/>
            <person name="Piel J."/>
            <person name="Ashoor H."/>
            <person name="Bougouffa S."/>
            <person name="Bajic V.B."/>
            <person name="Ryu T."/>
            <person name="Ravasi T."/>
            <person name="Bayer T."/>
            <person name="Micklem G."/>
            <person name="Kim H."/>
            <person name="Bhak J."/>
            <person name="Lajeunesse T.C."/>
            <person name="Voolstra C.R."/>
        </authorList>
    </citation>
    <scope>NUCLEOTIDE SEQUENCE [LARGE SCALE GENOMIC DNA]</scope>
    <source>
        <strain evidence="1 2">CCMP2467</strain>
    </source>
</reference>
<keyword evidence="2" id="KW-1185">Reference proteome</keyword>
<evidence type="ECO:0000313" key="1">
    <source>
        <dbReference type="EMBL" id="OLQ06259.1"/>
    </source>
</evidence>